<comment type="caution">
    <text evidence="1">Lacks conserved residue(s) required for the propagation of feature annotation.</text>
</comment>
<evidence type="ECO:0000259" key="6">
    <source>
        <dbReference type="PROSITE" id="PS52035"/>
    </source>
</evidence>
<dbReference type="InterPro" id="IPR033810">
    <property type="entry name" value="Carboxypeptidase_T"/>
</dbReference>
<dbReference type="GO" id="GO:0004181">
    <property type="term" value="F:metallocarboxypeptidase activity"/>
    <property type="evidence" value="ECO:0007669"/>
    <property type="project" value="InterPro"/>
</dbReference>
<feature type="domain" description="Fibronectin type-III" evidence="5">
    <location>
        <begin position="800"/>
        <end position="886"/>
    </location>
</feature>
<evidence type="ECO:0000313" key="7">
    <source>
        <dbReference type="EMBL" id="GAL65227.1"/>
    </source>
</evidence>
<comment type="caution">
    <text evidence="7">The sequence shown here is derived from an EMBL/GenBank/DDBJ whole genome shotgun (WGS) entry which is preliminary data.</text>
</comment>
<evidence type="ECO:0000256" key="2">
    <source>
        <dbReference type="SAM" id="MobiDB-lite"/>
    </source>
</evidence>
<evidence type="ECO:0000259" key="5">
    <source>
        <dbReference type="PROSITE" id="PS50853"/>
    </source>
</evidence>
<evidence type="ECO:0000313" key="9">
    <source>
        <dbReference type="Proteomes" id="UP000029641"/>
    </source>
</evidence>
<name>A0A090WCF1_9FLAO</name>
<dbReference type="InterPro" id="IPR045474">
    <property type="entry name" value="GEVED"/>
</dbReference>
<dbReference type="GO" id="GO:0008270">
    <property type="term" value="F:zinc ion binding"/>
    <property type="evidence" value="ECO:0007669"/>
    <property type="project" value="InterPro"/>
</dbReference>
<dbReference type="EMBL" id="BBNS01000001">
    <property type="protein sequence ID" value="GAL69278.1"/>
    <property type="molecule type" value="Genomic_DNA"/>
</dbReference>
<dbReference type="Gene3D" id="2.60.120.200">
    <property type="match status" value="2"/>
</dbReference>
<dbReference type="PROSITE" id="PS52035">
    <property type="entry name" value="PEPTIDASE_M14"/>
    <property type="match status" value="1"/>
</dbReference>
<dbReference type="Pfam" id="PF16403">
    <property type="entry name" value="Bact_surface_Ig-like"/>
    <property type="match status" value="7"/>
</dbReference>
<feature type="signal peptide" evidence="3">
    <location>
        <begin position="1"/>
        <end position="19"/>
    </location>
</feature>
<dbReference type="InterPro" id="IPR013320">
    <property type="entry name" value="ConA-like_dom_sf"/>
</dbReference>
<dbReference type="InterPro" id="IPR036116">
    <property type="entry name" value="FN3_sf"/>
</dbReference>
<dbReference type="InterPro" id="IPR000998">
    <property type="entry name" value="MAM_dom"/>
</dbReference>
<feature type="region of interest" description="Disordered" evidence="2">
    <location>
        <begin position="294"/>
        <end position="314"/>
    </location>
</feature>
<dbReference type="RefSeq" id="WP_052414835.1">
    <property type="nucleotide sequence ID" value="NZ_BBNR01000001.1"/>
</dbReference>
<evidence type="ECO:0000256" key="3">
    <source>
        <dbReference type="SAM" id="SignalP"/>
    </source>
</evidence>
<feature type="domain" description="Peptidase M14" evidence="6">
    <location>
        <begin position="158"/>
        <end position="489"/>
    </location>
</feature>
<dbReference type="CDD" id="cd06263">
    <property type="entry name" value="MAM"/>
    <property type="match status" value="1"/>
</dbReference>
<dbReference type="InterPro" id="IPR000834">
    <property type="entry name" value="Peptidase_M14"/>
</dbReference>
<feature type="chain" id="PRO_5010408499" evidence="3">
    <location>
        <begin position="20"/>
        <end position="1919"/>
    </location>
</feature>
<dbReference type="CDD" id="cd03859">
    <property type="entry name" value="M14_CPT"/>
    <property type="match status" value="1"/>
</dbReference>
<dbReference type="InterPro" id="IPR032179">
    <property type="entry name" value="Cry22Aa_Ig-like"/>
</dbReference>
<dbReference type="Pfam" id="PF00629">
    <property type="entry name" value="MAM"/>
    <property type="match status" value="2"/>
</dbReference>
<gene>
    <name evidence="7" type="ORF">JCM19301_3687</name>
    <name evidence="8" type="ORF">JCM19302_4007</name>
</gene>
<dbReference type="GO" id="GO:0016020">
    <property type="term" value="C:membrane"/>
    <property type="evidence" value="ECO:0007669"/>
    <property type="project" value="InterPro"/>
</dbReference>
<evidence type="ECO:0000313" key="10">
    <source>
        <dbReference type="Proteomes" id="UP000029646"/>
    </source>
</evidence>
<dbReference type="InterPro" id="IPR051560">
    <property type="entry name" value="MAM_domain-containing"/>
</dbReference>
<dbReference type="STRING" id="504487.JCM19538_2843"/>
<dbReference type="InterPro" id="IPR003961">
    <property type="entry name" value="FN3_dom"/>
</dbReference>
<feature type="compositionally biased region" description="Polar residues" evidence="2">
    <location>
        <begin position="305"/>
        <end position="314"/>
    </location>
</feature>
<dbReference type="PANTHER" id="PTHR23282:SF101">
    <property type="entry name" value="MAM DOMAIN-CONTAINING PROTEIN"/>
    <property type="match status" value="1"/>
</dbReference>
<dbReference type="Gene3D" id="2.60.40.10">
    <property type="entry name" value="Immunoglobulins"/>
    <property type="match status" value="8"/>
</dbReference>
<dbReference type="Pfam" id="PF20009">
    <property type="entry name" value="GEVED"/>
    <property type="match status" value="1"/>
</dbReference>
<dbReference type="SMART" id="SM00060">
    <property type="entry name" value="FN3"/>
    <property type="match status" value="1"/>
</dbReference>
<dbReference type="SUPFAM" id="SSF53187">
    <property type="entry name" value="Zn-dependent exopeptidases"/>
    <property type="match status" value="1"/>
</dbReference>
<protein>
    <submittedName>
        <fullName evidence="7">Thermolysin</fullName>
    </submittedName>
</protein>
<organism evidence="7 9">
    <name type="scientific">Jejuia pallidilutea</name>
    <dbReference type="NCBI Taxonomy" id="504487"/>
    <lineage>
        <taxon>Bacteria</taxon>
        <taxon>Pseudomonadati</taxon>
        <taxon>Bacteroidota</taxon>
        <taxon>Flavobacteriia</taxon>
        <taxon>Flavobacteriales</taxon>
        <taxon>Flavobacteriaceae</taxon>
        <taxon>Jejuia</taxon>
    </lineage>
</organism>
<dbReference type="PROSITE" id="PS50853">
    <property type="entry name" value="FN3"/>
    <property type="match status" value="1"/>
</dbReference>
<dbReference type="GO" id="GO:0005975">
    <property type="term" value="P:carbohydrate metabolic process"/>
    <property type="evidence" value="ECO:0007669"/>
    <property type="project" value="UniProtKB-ARBA"/>
</dbReference>
<comment type="similarity">
    <text evidence="1">Belongs to the peptidase M14 family.</text>
</comment>
<dbReference type="EMBL" id="BBNR01000001">
    <property type="protein sequence ID" value="GAL65227.1"/>
    <property type="molecule type" value="Genomic_DNA"/>
</dbReference>
<dbReference type="SMART" id="SM00137">
    <property type="entry name" value="MAM"/>
    <property type="match status" value="1"/>
</dbReference>
<feature type="domain" description="MAM" evidence="4">
    <location>
        <begin position="1796"/>
        <end position="1891"/>
    </location>
</feature>
<evidence type="ECO:0000256" key="1">
    <source>
        <dbReference type="PROSITE-ProRule" id="PRU01379"/>
    </source>
</evidence>
<dbReference type="InterPro" id="IPR013783">
    <property type="entry name" value="Ig-like_fold"/>
</dbReference>
<dbReference type="Gene3D" id="2.60.120.260">
    <property type="entry name" value="Galactose-binding domain-like"/>
    <property type="match status" value="1"/>
</dbReference>
<dbReference type="SUPFAM" id="SSF49899">
    <property type="entry name" value="Concanavalin A-like lectins/glucanases"/>
    <property type="match status" value="2"/>
</dbReference>
<feature type="domain" description="MAM" evidence="4">
    <location>
        <begin position="1620"/>
        <end position="1789"/>
    </location>
</feature>
<dbReference type="Gene3D" id="3.40.630.10">
    <property type="entry name" value="Zn peptidases"/>
    <property type="match status" value="1"/>
</dbReference>
<dbReference type="eggNOG" id="COG4733">
    <property type="taxonomic scope" value="Bacteria"/>
</dbReference>
<dbReference type="GO" id="GO:0006508">
    <property type="term" value="P:proteolysis"/>
    <property type="evidence" value="ECO:0007669"/>
    <property type="project" value="InterPro"/>
</dbReference>
<dbReference type="PROSITE" id="PS50060">
    <property type="entry name" value="MAM_2"/>
    <property type="match status" value="2"/>
</dbReference>
<dbReference type="Pfam" id="PF00041">
    <property type="entry name" value="fn3"/>
    <property type="match status" value="1"/>
</dbReference>
<dbReference type="GO" id="GO:0004553">
    <property type="term" value="F:hydrolase activity, hydrolyzing O-glycosyl compounds"/>
    <property type="evidence" value="ECO:0007669"/>
    <property type="project" value="UniProtKB-ARBA"/>
</dbReference>
<proteinExistence type="inferred from homology"/>
<reference evidence="9 10" key="1">
    <citation type="journal article" date="2014" name="Genome Announc.">
        <title>Draft Genome Sequence of Marine Flavobacterium Jejuia pallidilutea Strain 11shimoA1 and Pigmentation Mutants.</title>
        <authorList>
            <person name="Takatani N."/>
            <person name="Nakanishi M."/>
            <person name="Meirelles P."/>
            <person name="Mino S."/>
            <person name="Suda W."/>
            <person name="Oshima K."/>
            <person name="Hattori M."/>
            <person name="Ohkuma M."/>
            <person name="Hosokawa M."/>
            <person name="Miyashita K."/>
            <person name="Thompson F.L."/>
            <person name="Niwa A."/>
            <person name="Sawabe T."/>
            <person name="Sawabe T."/>
        </authorList>
    </citation>
    <scope>NUCLEOTIDE SEQUENCE [LARGE SCALE GENOMIC DNA]</scope>
    <source>
        <strain evidence="7 9">JCM 19301</strain>
        <strain evidence="8">JCM 19302</strain>
        <strain evidence="10">JCM19302</strain>
    </source>
</reference>
<dbReference type="SMART" id="SM00631">
    <property type="entry name" value="Zn_pept"/>
    <property type="match status" value="1"/>
</dbReference>
<evidence type="ECO:0000259" key="4">
    <source>
        <dbReference type="PROSITE" id="PS50060"/>
    </source>
</evidence>
<dbReference type="Proteomes" id="UP000029641">
    <property type="component" value="Unassembled WGS sequence"/>
</dbReference>
<dbReference type="PANTHER" id="PTHR23282">
    <property type="entry name" value="APICAL ENDOSOMAL GLYCOPROTEIN PRECURSOR"/>
    <property type="match status" value="1"/>
</dbReference>
<dbReference type="eggNOG" id="COG2866">
    <property type="taxonomic scope" value="Bacteria"/>
</dbReference>
<dbReference type="SUPFAM" id="SSF49265">
    <property type="entry name" value="Fibronectin type III"/>
    <property type="match status" value="1"/>
</dbReference>
<dbReference type="eggNOG" id="COG3227">
    <property type="taxonomic scope" value="Bacteria"/>
</dbReference>
<dbReference type="eggNOG" id="COG4257">
    <property type="taxonomic scope" value="Bacteria"/>
</dbReference>
<keyword evidence="3" id="KW-0732">Signal</keyword>
<accession>A0A090WCF1</accession>
<dbReference type="CDD" id="cd00063">
    <property type="entry name" value="FN3"/>
    <property type="match status" value="1"/>
</dbReference>
<evidence type="ECO:0000313" key="8">
    <source>
        <dbReference type="EMBL" id="GAL69278.1"/>
    </source>
</evidence>
<sequence>MKKITLTFLLLFNFAFIFSQQNTSPKRVSISNPSHNTIERIQKAGIDLTCGPRFINNNLELELGYDELQELQKSGIPYQVLIDDLTTYYSKRNAFELPIAKNALRSLKKKPKKQNNRSTTQKSLSLQNILVGNPTQHDECDEINWPVPSNFQLGSMGGCLTVSETLAQLDLMRSLYPNLISVKSDASPTGQTTYGNSTGSTTWPGQTVYYVRISDNPDIDESSEPETLITGMIHSREVNSLMNVMYFMWYILENYDSDPFIKNVVDNQELYFIPIINPDGLRWNEVIAPGGGGLQRKNLRPGTADNGTTNTSNNVRGVDLNRNFNYYWGWDNAGSSPTTSSQTYRGPSAGSEPETQIIQDFVLSHDIKVAVNHHGGLNSIVTSSYNGSLTAADSGREDEYAKICHDLTQYNRYIYGSAPNTLYEANGDTNDWMLGGAPVSSGGQTSSGSGKDVLAFAPENGDDFWPAPSQITPIAQKALRMNFLSVLYSGKFAKLHDLNTSNIVSTSGNLTFGVEYLGKTYGDITLSVTPVSSNITSITSPSVQTGWTKLEQRNLTVSYTLDSGIQPNDEIEFQVTLSNDDFELYQANYVKYYQSNVLFQDNPDVSGTSNWTTSGGSWGTTNDAFSGTAAITDSPSGAYGNNQNKTITLNTTVDLSGTSQALVQFYAKWDLERNYDLVQIEASTNGGSSWNALCGNYNKPPSTAETNYHLNKNSTTFRNHQSNNGDFVYDGDTMDKWVMEEVYINATENSFLFGQNNVQLRFRLKTDGTNREDDLTTTFDGFTFDDFRIISIETPCVVSVPTGVESSNITETDATITWDNIPSASYDLRYREVGAQSWTEINGLTTPNSTLTGLANLTDYEVQIRANCGTNNSAYTVSENFTTLDVQLNYCASAGRNVNDEFISKVELNTINNSSGAQFYSDFTNISTTLTKDSQYSITITPTWTGTVYNEAYSVWIDYNRDGDFLDAGEQVFTQANTQATSVSGSFTIPSNAVENSTRMRVSMKYNAIPTSCESFQYGEVEDYTVIIEGSGPDVVPPVITLNGAASIDLNVGDVYVEQGATAVDDLDGDITANIVIGGDVVNTGTGSTYVVTYDVNDAAGNPALQVTRTVNVIPDTIAPIILLNGASIVNLNVGDIYTEQGATASDNIDGDISSNISIGGDIVDTNLGGTYLVTYDVNDAAGNTATQVVRIVNVIPDTTAPIITLNGAASIDLNVGDVYVEQGATAVDDLDGDITANIVTGGDIVNTGTGGTYVVTYDVNDAAGNPALQVTRTVNVIPDTTAPVITLNGPSVIDISVGGIYTEQGATASDNIDGDISSNISIGGDIVDTNLGGTYLVTYDVNDAAGNTATQVVRTVNVIPDTTAPIITLNGVASIYLNVGDIYVEQGATAVDDLDGDITANIVIGGDVVNTNIVGTYNVTYNVSDNAGNAAVQLNRIVNVLSDVTAPIITLNGSSSISLNVGDVYIEQGATALDNLDGDITADIVITDNVNTLIAGTYFVDYNVSDASGNLANTVTRTVNVIADTVVPTLALIGSATINLNVGDIYNEQGATASDNIDGDITANIVIGGDTVNTNLAGTYIVTYNVSDASGNAATQLNRTVVVSPVTIGCSGGIAAFPYTEGFENTLGAWTQSSSDDLNWLIDANGTPSSNTGPSSATQGSYYLYVEASGNGSGYPNKRAILTSPCFDLSALTQATFSFKYHMFGASDMGTIALEISDDEGATWTSLWTESGNKGNSWQTVSINLSAYVGGGIQLRFNRFVGSTWQADIAIDDISLIDEEITIDSCTGGITSYPYAESFENTLGGWTQSTADDINWTIDANGTPSSGTGPSSAITGSYYIYVEASGNGTGYPNKRAIINSPCYDLTSVVSPIFSFSYHMYGSSNMGTIALEASNDDGLSWTPYGANLAIKVILGNWLL</sequence>
<dbReference type="Pfam" id="PF00246">
    <property type="entry name" value="Peptidase_M14"/>
    <property type="match status" value="1"/>
</dbReference>
<dbReference type="Proteomes" id="UP000029646">
    <property type="component" value="Unassembled WGS sequence"/>
</dbReference>